<reference evidence="2 3" key="1">
    <citation type="submission" date="2019-05" db="EMBL/GenBank/DDBJ databases">
        <authorList>
            <consortium name="Science for Life Laboratories"/>
        </authorList>
    </citation>
    <scope>NUCLEOTIDE SEQUENCE [LARGE SCALE GENOMIC DNA]</scope>
    <source>
        <strain evidence="2">Soil9</strain>
    </source>
</reference>
<evidence type="ECO:0008006" key="4">
    <source>
        <dbReference type="Google" id="ProtNLM"/>
    </source>
</evidence>
<protein>
    <recommendedName>
        <fullName evidence="4">Transposase</fullName>
    </recommendedName>
</protein>
<dbReference type="Pfam" id="PF13565">
    <property type="entry name" value="HTH_32"/>
    <property type="match status" value="1"/>
</dbReference>
<feature type="region of interest" description="Disordered" evidence="1">
    <location>
        <begin position="145"/>
        <end position="199"/>
    </location>
</feature>
<name>A0A6P2CZB2_9BACT</name>
<accession>A0A6P2CZB2</accession>
<organism evidence="2 3">
    <name type="scientific">Gemmata massiliana</name>
    <dbReference type="NCBI Taxonomy" id="1210884"/>
    <lineage>
        <taxon>Bacteria</taxon>
        <taxon>Pseudomonadati</taxon>
        <taxon>Planctomycetota</taxon>
        <taxon>Planctomycetia</taxon>
        <taxon>Gemmatales</taxon>
        <taxon>Gemmataceae</taxon>
        <taxon>Gemmata</taxon>
    </lineage>
</organism>
<gene>
    <name evidence="2" type="ORF">SOIL9_35210</name>
</gene>
<proteinExistence type="predicted"/>
<sequence length="199" mass="21812">MEQDAKFVVRLDEAERGRLQEMVDRGQGSKTIRNRALILLKADEGEGGSGWTDAKIAEAFGVGGADRRAHAPVTRGRGLEAVLARKPSPNRQYRKLDGAQEAALVKLACSKPPHGRARWTLQLLADRLIELDVVPSIGREAVRTTLQKTTSSRGSASTGYYPRRPMPSSSVRWKTSSGCTTDRTTRRAPRYASTKPPSN</sequence>
<dbReference type="AlphaFoldDB" id="A0A6P2CZB2"/>
<keyword evidence="3" id="KW-1185">Reference proteome</keyword>
<evidence type="ECO:0000313" key="3">
    <source>
        <dbReference type="Proteomes" id="UP000464178"/>
    </source>
</evidence>
<feature type="compositionally biased region" description="Polar residues" evidence="1">
    <location>
        <begin position="167"/>
        <end position="182"/>
    </location>
</feature>
<dbReference type="KEGG" id="gms:SOIL9_35210"/>
<evidence type="ECO:0000313" key="2">
    <source>
        <dbReference type="EMBL" id="VTR94193.1"/>
    </source>
</evidence>
<feature type="compositionally biased region" description="Polar residues" evidence="1">
    <location>
        <begin position="145"/>
        <end position="158"/>
    </location>
</feature>
<dbReference type="Proteomes" id="UP000464178">
    <property type="component" value="Chromosome"/>
</dbReference>
<evidence type="ECO:0000256" key="1">
    <source>
        <dbReference type="SAM" id="MobiDB-lite"/>
    </source>
</evidence>
<dbReference type="EMBL" id="LR593886">
    <property type="protein sequence ID" value="VTR94193.1"/>
    <property type="molecule type" value="Genomic_DNA"/>
</dbReference>